<dbReference type="RefSeq" id="WP_008516926.1">
    <property type="nucleotide sequence ID" value="NZ_ACJM01000009.1"/>
</dbReference>
<reference evidence="2 3" key="1">
    <citation type="submission" date="2009-02" db="EMBL/GenBank/DDBJ databases">
        <title>Sequencing of the draft genome and assembly of Dethiobacter alkaliphilus AHT 1.</title>
        <authorList>
            <consortium name="US DOE Joint Genome Institute (JGI-PGF)"/>
            <person name="Lucas S."/>
            <person name="Copeland A."/>
            <person name="Lapidus A."/>
            <person name="Glavina del Rio T."/>
            <person name="Dalin E."/>
            <person name="Tice H."/>
            <person name="Bruce D."/>
            <person name="Goodwin L."/>
            <person name="Pitluck S."/>
            <person name="Larimer F."/>
            <person name="Land M.L."/>
            <person name="Hauser L."/>
            <person name="Muyzer G."/>
        </authorList>
    </citation>
    <scope>NUCLEOTIDE SEQUENCE [LARGE SCALE GENOMIC DNA]</scope>
    <source>
        <strain evidence="2 3">AHT 1</strain>
    </source>
</reference>
<dbReference type="PANTHER" id="PTHR43031:SF16">
    <property type="entry name" value="OXIDOREDUCTASE"/>
    <property type="match status" value="1"/>
</dbReference>
<accession>C0GHF9</accession>
<name>C0GHF9_DETAL</name>
<keyword evidence="3" id="KW-1185">Reference proteome</keyword>
<dbReference type="PROSITE" id="PS50206">
    <property type="entry name" value="RHODANESE_3"/>
    <property type="match status" value="2"/>
</dbReference>
<dbReference type="PROSITE" id="PS51257">
    <property type="entry name" value="PROKAR_LIPOPROTEIN"/>
    <property type="match status" value="1"/>
</dbReference>
<dbReference type="PANTHER" id="PTHR43031">
    <property type="entry name" value="FAD-DEPENDENT OXIDOREDUCTASE"/>
    <property type="match status" value="1"/>
</dbReference>
<proteinExistence type="predicted"/>
<dbReference type="OrthoDB" id="9800872at2"/>
<protein>
    <submittedName>
        <fullName evidence="2">Rhodanese domain protein</fullName>
    </submittedName>
</protein>
<evidence type="ECO:0000313" key="2">
    <source>
        <dbReference type="EMBL" id="EEG77165.1"/>
    </source>
</evidence>
<dbReference type="InterPro" id="IPR050229">
    <property type="entry name" value="GlpE_sulfurtransferase"/>
</dbReference>
<dbReference type="Pfam" id="PF00581">
    <property type="entry name" value="Rhodanese"/>
    <property type="match status" value="2"/>
</dbReference>
<dbReference type="CDD" id="cd00158">
    <property type="entry name" value="RHOD"/>
    <property type="match status" value="2"/>
</dbReference>
<dbReference type="Proteomes" id="UP000006443">
    <property type="component" value="Unassembled WGS sequence"/>
</dbReference>
<dbReference type="Gene3D" id="3.40.250.10">
    <property type="entry name" value="Rhodanese-like domain"/>
    <property type="match status" value="2"/>
</dbReference>
<evidence type="ECO:0000313" key="3">
    <source>
        <dbReference type="Proteomes" id="UP000006443"/>
    </source>
</evidence>
<evidence type="ECO:0000259" key="1">
    <source>
        <dbReference type="PROSITE" id="PS50206"/>
    </source>
</evidence>
<gene>
    <name evidence="2" type="ORF">DealDRAFT_1918</name>
</gene>
<dbReference type="EMBL" id="ACJM01000009">
    <property type="protein sequence ID" value="EEG77165.1"/>
    <property type="molecule type" value="Genomic_DNA"/>
</dbReference>
<comment type="caution">
    <text evidence="2">The sequence shown here is derived from an EMBL/GenBank/DDBJ whole genome shotgun (WGS) entry which is preliminary data.</text>
</comment>
<dbReference type="InterPro" id="IPR001763">
    <property type="entry name" value="Rhodanese-like_dom"/>
</dbReference>
<organism evidence="2 3">
    <name type="scientific">Dethiobacter alkaliphilus AHT 1</name>
    <dbReference type="NCBI Taxonomy" id="555088"/>
    <lineage>
        <taxon>Bacteria</taxon>
        <taxon>Bacillati</taxon>
        <taxon>Bacillota</taxon>
        <taxon>Dethiobacteria</taxon>
        <taxon>Dethiobacterales</taxon>
        <taxon>Dethiobacteraceae</taxon>
        <taxon>Dethiobacter</taxon>
    </lineage>
</organism>
<dbReference type="InterPro" id="IPR036873">
    <property type="entry name" value="Rhodanese-like_dom_sf"/>
</dbReference>
<dbReference type="STRING" id="555088.DealDRAFT_1918"/>
<dbReference type="AlphaFoldDB" id="C0GHF9"/>
<feature type="domain" description="Rhodanese" evidence="1">
    <location>
        <begin position="86"/>
        <end position="175"/>
    </location>
</feature>
<sequence>MKKTFKLLLVLLLVGVMAFGLVGCGNEENNNNEPVDIEDNDNNLEEEIALDPQEVVLEAAKAYFPKVADDNNIISSEDVKEALESNPDAMFILDIRSAEDFEEGHIAGAVHSGWGNVGEIMDRLPKNRPVVVACYSGQTAGQAVALLRMAGFDNAQSMLYGMRLGWEEEGFAKEGTGMVAAADLSAVTSPADEKEEILWEKAQAVFADIADGNRALFDPEELQAGLEENPNAFYVLDIRRGEDFEEGYIEHSVHSPWAQVGELLESLPTNRPVVVGCYSGQTAGQTVGVLRMLGLDARSLLYGVRDGWVERAELPLVTE</sequence>
<dbReference type="SMART" id="SM00450">
    <property type="entry name" value="RHOD"/>
    <property type="match status" value="2"/>
</dbReference>
<feature type="domain" description="Rhodanese" evidence="1">
    <location>
        <begin position="229"/>
        <end position="317"/>
    </location>
</feature>
<dbReference type="SUPFAM" id="SSF52821">
    <property type="entry name" value="Rhodanese/Cell cycle control phosphatase"/>
    <property type="match status" value="2"/>
</dbReference>
<dbReference type="eggNOG" id="COG2897">
    <property type="taxonomic scope" value="Bacteria"/>
</dbReference>